<dbReference type="EMBL" id="LXQA010695826">
    <property type="protein sequence ID" value="MCI66459.1"/>
    <property type="molecule type" value="Genomic_DNA"/>
</dbReference>
<comment type="caution">
    <text evidence="1">The sequence shown here is derived from an EMBL/GenBank/DDBJ whole genome shotgun (WGS) entry which is preliminary data.</text>
</comment>
<sequence>VYELGFLPSVLKQNVDGMSREAAKITIGTGTTTRSRTEAET</sequence>
<name>A0A392TZI8_9FABA</name>
<organism evidence="1 2">
    <name type="scientific">Trifolium medium</name>
    <dbReference type="NCBI Taxonomy" id="97028"/>
    <lineage>
        <taxon>Eukaryota</taxon>
        <taxon>Viridiplantae</taxon>
        <taxon>Streptophyta</taxon>
        <taxon>Embryophyta</taxon>
        <taxon>Tracheophyta</taxon>
        <taxon>Spermatophyta</taxon>
        <taxon>Magnoliopsida</taxon>
        <taxon>eudicotyledons</taxon>
        <taxon>Gunneridae</taxon>
        <taxon>Pentapetalae</taxon>
        <taxon>rosids</taxon>
        <taxon>fabids</taxon>
        <taxon>Fabales</taxon>
        <taxon>Fabaceae</taxon>
        <taxon>Papilionoideae</taxon>
        <taxon>50 kb inversion clade</taxon>
        <taxon>NPAAA clade</taxon>
        <taxon>Hologalegina</taxon>
        <taxon>IRL clade</taxon>
        <taxon>Trifolieae</taxon>
        <taxon>Trifolium</taxon>
    </lineage>
</organism>
<evidence type="ECO:0000313" key="1">
    <source>
        <dbReference type="EMBL" id="MCI66459.1"/>
    </source>
</evidence>
<dbReference type="Proteomes" id="UP000265520">
    <property type="component" value="Unassembled WGS sequence"/>
</dbReference>
<dbReference type="AlphaFoldDB" id="A0A392TZI8"/>
<keyword evidence="2" id="KW-1185">Reference proteome</keyword>
<feature type="non-terminal residue" evidence="1">
    <location>
        <position position="1"/>
    </location>
</feature>
<proteinExistence type="predicted"/>
<protein>
    <submittedName>
        <fullName evidence="1">Uncharacterized protein</fullName>
    </submittedName>
</protein>
<evidence type="ECO:0000313" key="2">
    <source>
        <dbReference type="Proteomes" id="UP000265520"/>
    </source>
</evidence>
<reference evidence="1 2" key="1">
    <citation type="journal article" date="2018" name="Front. Plant Sci.">
        <title>Red Clover (Trifolium pratense) and Zigzag Clover (T. medium) - A Picture of Genomic Similarities and Differences.</title>
        <authorList>
            <person name="Dluhosova J."/>
            <person name="Istvanek J."/>
            <person name="Nedelnik J."/>
            <person name="Repkova J."/>
        </authorList>
    </citation>
    <scope>NUCLEOTIDE SEQUENCE [LARGE SCALE GENOMIC DNA]</scope>
    <source>
        <strain evidence="2">cv. 10/8</strain>
        <tissue evidence="1">Leaf</tissue>
    </source>
</reference>
<accession>A0A392TZI8</accession>